<keyword evidence="1" id="KW-0472">Membrane</keyword>
<evidence type="ECO:0000256" key="1">
    <source>
        <dbReference type="SAM" id="Phobius"/>
    </source>
</evidence>
<name>A0A0S7WJX9_UNCT6</name>
<feature type="transmembrane region" description="Helical" evidence="1">
    <location>
        <begin position="12"/>
        <end position="31"/>
    </location>
</feature>
<feature type="transmembrane region" description="Helical" evidence="1">
    <location>
        <begin position="98"/>
        <end position="124"/>
    </location>
</feature>
<organism evidence="2 3">
    <name type="scientific">candidate division TA06 bacterium DG_26</name>
    <dbReference type="NCBI Taxonomy" id="1703771"/>
    <lineage>
        <taxon>Bacteria</taxon>
        <taxon>Bacteria division TA06</taxon>
    </lineage>
</organism>
<dbReference type="Proteomes" id="UP000051124">
    <property type="component" value="Unassembled WGS sequence"/>
</dbReference>
<accession>A0A0S7WJX9</accession>
<keyword evidence="1" id="KW-0812">Transmembrane</keyword>
<evidence type="ECO:0000313" key="2">
    <source>
        <dbReference type="EMBL" id="KPJ50469.1"/>
    </source>
</evidence>
<gene>
    <name evidence="2" type="ORF">AMJ40_02895</name>
</gene>
<feature type="transmembrane region" description="Helical" evidence="1">
    <location>
        <begin position="130"/>
        <end position="154"/>
    </location>
</feature>
<proteinExistence type="predicted"/>
<dbReference type="AlphaFoldDB" id="A0A0S7WJX9"/>
<comment type="caution">
    <text evidence="2">The sequence shown here is derived from an EMBL/GenBank/DDBJ whole genome shotgun (WGS) entry which is preliminary data.</text>
</comment>
<evidence type="ECO:0008006" key="4">
    <source>
        <dbReference type="Google" id="ProtNLM"/>
    </source>
</evidence>
<reference evidence="2 3" key="1">
    <citation type="journal article" date="2015" name="Microbiome">
        <title>Genomic resolution of linkages in carbon, nitrogen, and sulfur cycling among widespread estuary sediment bacteria.</title>
        <authorList>
            <person name="Baker B.J."/>
            <person name="Lazar C.S."/>
            <person name="Teske A.P."/>
            <person name="Dick G.J."/>
        </authorList>
    </citation>
    <scope>NUCLEOTIDE SEQUENCE [LARGE SCALE GENOMIC DNA]</scope>
    <source>
        <strain evidence="2">DG_26</strain>
    </source>
</reference>
<keyword evidence="1" id="KW-1133">Transmembrane helix</keyword>
<evidence type="ECO:0000313" key="3">
    <source>
        <dbReference type="Proteomes" id="UP000051124"/>
    </source>
</evidence>
<dbReference type="PANTHER" id="PTHR36007">
    <property type="entry name" value="TRANSPORT PROTEIN-RELATED"/>
    <property type="match status" value="1"/>
</dbReference>
<dbReference type="Pfam" id="PF06695">
    <property type="entry name" value="Sm_multidrug_ex"/>
    <property type="match status" value="1"/>
</dbReference>
<feature type="transmembrane region" description="Helical" evidence="1">
    <location>
        <begin position="43"/>
        <end position="62"/>
    </location>
</feature>
<dbReference type="PANTHER" id="PTHR36007:SF2">
    <property type="entry name" value="TRANSPORT PROTEIN-RELATED"/>
    <property type="match status" value="1"/>
</dbReference>
<protein>
    <recommendedName>
        <fullName evidence="4">Ligand-binding protein SH3</fullName>
    </recommendedName>
</protein>
<dbReference type="EMBL" id="LIZT01000021">
    <property type="protein sequence ID" value="KPJ50469.1"/>
    <property type="molecule type" value="Genomic_DNA"/>
</dbReference>
<dbReference type="InterPro" id="IPR009577">
    <property type="entry name" value="Sm_multidrug_ex"/>
</dbReference>
<sequence>MTLQRRGIPQEFIVVLVSALPILELRGGIPLSVYTFDMSYRKSYMLAVFGNLIPVIPLLLFLTSIAKLVSRYEPLGGLLNWFFGLTRRRGGLIEKYEALGLILFVAIPLPVTGAWTGAVASVLFGLRFRYALPSIGAGVSIAGVIVSAACWFGINLFS</sequence>